<dbReference type="EMBL" id="JAJGAK010000001">
    <property type="protein sequence ID" value="MCC8362719.1"/>
    <property type="molecule type" value="Genomic_DNA"/>
</dbReference>
<feature type="signal peptide" evidence="1">
    <location>
        <begin position="1"/>
        <end position="29"/>
    </location>
</feature>
<dbReference type="RefSeq" id="WP_230526301.1">
    <property type="nucleotide sequence ID" value="NZ_JAJGAK010000001.1"/>
</dbReference>
<feature type="chain" id="PRO_5045129632" evidence="1">
    <location>
        <begin position="30"/>
        <end position="292"/>
    </location>
</feature>
<evidence type="ECO:0000256" key="1">
    <source>
        <dbReference type="SAM" id="SignalP"/>
    </source>
</evidence>
<protein>
    <submittedName>
        <fullName evidence="2">Retropepsin-like domain-containing protein</fullName>
    </submittedName>
</protein>
<keyword evidence="3" id="KW-1185">Reference proteome</keyword>
<proteinExistence type="predicted"/>
<evidence type="ECO:0000313" key="3">
    <source>
        <dbReference type="Proteomes" id="UP001165293"/>
    </source>
</evidence>
<dbReference type="SUPFAM" id="SSF50630">
    <property type="entry name" value="Acid proteases"/>
    <property type="match status" value="1"/>
</dbReference>
<organism evidence="2 3">
    <name type="scientific">Noviluteimonas lactosilytica</name>
    <dbReference type="NCBI Taxonomy" id="2888523"/>
    <lineage>
        <taxon>Bacteria</taxon>
        <taxon>Pseudomonadati</taxon>
        <taxon>Pseudomonadota</taxon>
        <taxon>Gammaproteobacteria</taxon>
        <taxon>Lysobacterales</taxon>
        <taxon>Lysobacteraceae</taxon>
        <taxon>Noviluteimonas</taxon>
    </lineage>
</organism>
<dbReference type="Gene3D" id="2.40.70.10">
    <property type="entry name" value="Acid Proteases"/>
    <property type="match status" value="1"/>
</dbReference>
<gene>
    <name evidence="2" type="ORF">LK996_06475</name>
</gene>
<comment type="caution">
    <text evidence="2">The sequence shown here is derived from an EMBL/GenBank/DDBJ whole genome shotgun (WGS) entry which is preliminary data.</text>
</comment>
<keyword evidence="1" id="KW-0732">Signal</keyword>
<evidence type="ECO:0000313" key="2">
    <source>
        <dbReference type="EMBL" id="MCC8362719.1"/>
    </source>
</evidence>
<dbReference type="Proteomes" id="UP001165293">
    <property type="component" value="Unassembled WGS sequence"/>
</dbReference>
<dbReference type="InterPro" id="IPR021109">
    <property type="entry name" value="Peptidase_aspartic_dom_sf"/>
</dbReference>
<accession>A0ABS8JGK7</accession>
<sequence length="292" mass="31580">MRPFNLRPFTPNTLLIVALLAATPAIAIARVPDAPAAKPEAEFPLEAYRKTVALRATINGVPGRFTFDTAGGSTLLSPDYAKKIGCKPWGRLTGFQMMGNRLDTPRCDNVTFKIGEREMPLEVASVLDVTQFIAKDAEPVEGSIALDLFAGRTITIDFPGKRLLIESPESLRERIAHANVKELPAKLSGEIQGRALAISIKVATADGPVYFEVDSGNGGTILVSKPYAKYFGLDPDKEGPQEANFAISPDFRATGMAFTPDMLLDGNIGMPFLRDKVVTFDLATGRVWVAKP</sequence>
<dbReference type="Pfam" id="PF13650">
    <property type="entry name" value="Asp_protease_2"/>
    <property type="match status" value="1"/>
</dbReference>
<reference evidence="2" key="1">
    <citation type="submission" date="2021-10" db="EMBL/GenBank/DDBJ databases">
        <authorList>
            <person name="Lyu M."/>
            <person name="Wang X."/>
            <person name="Meng X."/>
            <person name="Xu K."/>
        </authorList>
    </citation>
    <scope>NUCLEOTIDE SEQUENCE</scope>
    <source>
        <strain evidence="2">A6</strain>
    </source>
</reference>
<name>A0ABS8JGK7_9GAMM</name>